<reference evidence="2" key="1">
    <citation type="journal article" date="2015" name="Nature">
        <title>Complex archaea that bridge the gap between prokaryotes and eukaryotes.</title>
        <authorList>
            <person name="Spang A."/>
            <person name="Saw J.H."/>
            <person name="Jorgensen S.L."/>
            <person name="Zaremba-Niedzwiedzka K."/>
            <person name="Martijn J."/>
            <person name="Lind A.E."/>
            <person name="van Eijk R."/>
            <person name="Schleper C."/>
            <person name="Guy L."/>
            <person name="Ettema T.J."/>
        </authorList>
    </citation>
    <scope>NUCLEOTIDE SEQUENCE</scope>
</reference>
<evidence type="ECO:0000256" key="1">
    <source>
        <dbReference type="SAM" id="Phobius"/>
    </source>
</evidence>
<feature type="transmembrane region" description="Helical" evidence="1">
    <location>
        <begin position="7"/>
        <end position="30"/>
    </location>
</feature>
<gene>
    <name evidence="2" type="ORF">LCGC14_2924180</name>
</gene>
<dbReference type="AlphaFoldDB" id="A0A0F9ADZ1"/>
<evidence type="ECO:0000313" key="2">
    <source>
        <dbReference type="EMBL" id="KKK70416.1"/>
    </source>
</evidence>
<sequence>MLREIAIVLFLAIVAAAAVGLGTMLLWNWLALGLFGAPHVNFLQALGLVVAGLFLRMLLMTKVRINR</sequence>
<name>A0A0F9ADZ1_9ZZZZ</name>
<keyword evidence="1" id="KW-0472">Membrane</keyword>
<protein>
    <submittedName>
        <fullName evidence="2">Uncharacterized protein</fullName>
    </submittedName>
</protein>
<comment type="caution">
    <text evidence="2">The sequence shown here is derived from an EMBL/GenBank/DDBJ whole genome shotgun (WGS) entry which is preliminary data.</text>
</comment>
<dbReference type="EMBL" id="LAZR01058200">
    <property type="protein sequence ID" value="KKK70416.1"/>
    <property type="molecule type" value="Genomic_DNA"/>
</dbReference>
<keyword evidence="1" id="KW-1133">Transmembrane helix</keyword>
<accession>A0A0F9ADZ1</accession>
<feature type="transmembrane region" description="Helical" evidence="1">
    <location>
        <begin position="42"/>
        <end position="59"/>
    </location>
</feature>
<organism evidence="2">
    <name type="scientific">marine sediment metagenome</name>
    <dbReference type="NCBI Taxonomy" id="412755"/>
    <lineage>
        <taxon>unclassified sequences</taxon>
        <taxon>metagenomes</taxon>
        <taxon>ecological metagenomes</taxon>
    </lineage>
</organism>
<keyword evidence="1" id="KW-0812">Transmembrane</keyword>
<proteinExistence type="predicted"/>